<dbReference type="EMBL" id="LT669839">
    <property type="protein sequence ID" value="SHD75545.1"/>
    <property type="molecule type" value="Genomic_DNA"/>
</dbReference>
<evidence type="ECO:0000313" key="2">
    <source>
        <dbReference type="Proteomes" id="UP000245423"/>
    </source>
</evidence>
<accession>M1ZDV3</accession>
<proteinExistence type="predicted"/>
<name>M1ZDV3_9FIRM</name>
<dbReference type="RefSeq" id="WP_005586993.1">
    <property type="nucleotide sequence ID" value="NZ_LT669839.1"/>
</dbReference>
<dbReference type="OrthoDB" id="1707854at2"/>
<dbReference type="HOGENOM" id="CLU_2615896_0_0_9"/>
<evidence type="ECO:0000313" key="1">
    <source>
        <dbReference type="EMBL" id="SHD75545.1"/>
    </source>
</evidence>
<dbReference type="AlphaFoldDB" id="M1ZDV3"/>
<protein>
    <submittedName>
        <fullName evidence="1">Uncharacterized protein</fullName>
    </submittedName>
</protein>
<organism evidence="1 2">
    <name type="scientific">[Clostridium] ultunense Esp</name>
    <dbReference type="NCBI Taxonomy" id="1288971"/>
    <lineage>
        <taxon>Bacteria</taxon>
        <taxon>Bacillati</taxon>
        <taxon>Bacillota</taxon>
        <taxon>Tissierellia</taxon>
        <taxon>Tissierellales</taxon>
        <taxon>Tepidimicrobiaceae</taxon>
        <taxon>Schnuerera</taxon>
    </lineage>
</organism>
<gene>
    <name evidence="1" type="ORF">CUESP1_0146</name>
</gene>
<reference evidence="1 2" key="1">
    <citation type="submission" date="2016-11" db="EMBL/GenBank/DDBJ databases">
        <authorList>
            <person name="Manzoor S."/>
        </authorList>
    </citation>
    <scope>NUCLEOTIDE SEQUENCE [LARGE SCALE GENOMIC DNA]</scope>
    <source>
        <strain evidence="1">Clostridium ultunense strain Esp</strain>
    </source>
</reference>
<keyword evidence="2" id="KW-1185">Reference proteome</keyword>
<sequence length="78" mass="8965">MENPRAIGEILNQTKKIDENNWNTSQYLNSINMLLTSNDLGKTKDSGLSKKFEELNSKVEDINKLTSDLLEDLSRRHN</sequence>
<dbReference type="Proteomes" id="UP000245423">
    <property type="component" value="Chromosome 1"/>
</dbReference>